<name>A0A4Y7PFR3_9AGAM</name>
<keyword evidence="2" id="KW-1185">Reference proteome</keyword>
<dbReference type="AlphaFoldDB" id="A0A4Y7PFR3"/>
<reference evidence="1 2" key="1">
    <citation type="submission" date="2018-06" db="EMBL/GenBank/DDBJ databases">
        <title>A transcriptomic atlas of mushroom development highlights an independent origin of complex multicellularity.</title>
        <authorList>
            <consortium name="DOE Joint Genome Institute"/>
            <person name="Krizsan K."/>
            <person name="Almasi E."/>
            <person name="Merenyi Z."/>
            <person name="Sahu N."/>
            <person name="Viragh M."/>
            <person name="Koszo T."/>
            <person name="Mondo S."/>
            <person name="Kiss B."/>
            <person name="Balint B."/>
            <person name="Kues U."/>
            <person name="Barry K."/>
            <person name="Hegedus J.C."/>
            <person name="Henrissat B."/>
            <person name="Johnson J."/>
            <person name="Lipzen A."/>
            <person name="Ohm R."/>
            <person name="Nagy I."/>
            <person name="Pangilinan J."/>
            <person name="Yan J."/>
            <person name="Xiong Y."/>
            <person name="Grigoriev I.V."/>
            <person name="Hibbett D.S."/>
            <person name="Nagy L.G."/>
        </authorList>
    </citation>
    <scope>NUCLEOTIDE SEQUENCE [LARGE SCALE GENOMIC DNA]</scope>
    <source>
        <strain evidence="1 2">SZMC22713</strain>
    </source>
</reference>
<dbReference type="Proteomes" id="UP000294933">
    <property type="component" value="Unassembled WGS sequence"/>
</dbReference>
<dbReference type="EMBL" id="ML170380">
    <property type="protein sequence ID" value="TDL14165.1"/>
    <property type="molecule type" value="Genomic_DNA"/>
</dbReference>
<accession>A0A4Y7PFR3</accession>
<proteinExistence type="predicted"/>
<sequence length="222" mass="25437">MSYTGGIRVCLPPTTKKVEKLSDSECAPPVYTSYEKDDDYYFSWLVFLVGRRLFNVPRHYFEQLTVFVDMFKLPSGNKIEEGPSMRSPGHETDELTRTEWLGVLSLSNMWNFKELRELAITKLTPEKMQAAERILLGYKYEVSDWLVFAHAHLVARKRFLSVEEARKLGGLPFAINMGLAREKARQQYSGWKLNAENCRSIVTEIFDLPSAIGKNTIGIEGD</sequence>
<organism evidence="1 2">
    <name type="scientific">Rickenella mellea</name>
    <dbReference type="NCBI Taxonomy" id="50990"/>
    <lineage>
        <taxon>Eukaryota</taxon>
        <taxon>Fungi</taxon>
        <taxon>Dikarya</taxon>
        <taxon>Basidiomycota</taxon>
        <taxon>Agaricomycotina</taxon>
        <taxon>Agaricomycetes</taxon>
        <taxon>Hymenochaetales</taxon>
        <taxon>Rickenellaceae</taxon>
        <taxon>Rickenella</taxon>
    </lineage>
</organism>
<evidence type="ECO:0000313" key="1">
    <source>
        <dbReference type="EMBL" id="TDL14165.1"/>
    </source>
</evidence>
<dbReference type="VEuPathDB" id="FungiDB:BD410DRAFT_846291"/>
<gene>
    <name evidence="1" type="ORF">BD410DRAFT_846291</name>
</gene>
<evidence type="ECO:0000313" key="2">
    <source>
        <dbReference type="Proteomes" id="UP000294933"/>
    </source>
</evidence>
<dbReference type="STRING" id="50990.A0A4Y7PFR3"/>
<dbReference type="OrthoDB" id="2929109at2759"/>
<protein>
    <submittedName>
        <fullName evidence="1">Uncharacterized protein</fullName>
    </submittedName>
</protein>